<evidence type="ECO:0000313" key="1">
    <source>
        <dbReference type="EMBL" id="KAG5650808.1"/>
    </source>
</evidence>
<evidence type="ECO:0000313" key="2">
    <source>
        <dbReference type="Proteomes" id="UP000717328"/>
    </source>
</evidence>
<reference evidence="1" key="2">
    <citation type="submission" date="2021-10" db="EMBL/GenBank/DDBJ databases">
        <title>Phylogenomics reveals ancestral predisposition of the termite-cultivated fungus Termitomyces towards a domesticated lifestyle.</title>
        <authorList>
            <person name="Auxier B."/>
            <person name="Grum-Grzhimaylo A."/>
            <person name="Cardenas M.E."/>
            <person name="Lodge J.D."/>
            <person name="Laessoe T."/>
            <person name="Pedersen O."/>
            <person name="Smith M.E."/>
            <person name="Kuyper T.W."/>
            <person name="Franco-Molano E.A."/>
            <person name="Baroni T.J."/>
            <person name="Aanen D.K."/>
        </authorList>
    </citation>
    <scope>NUCLEOTIDE SEQUENCE</scope>
    <source>
        <strain evidence="1">D49</strain>
    </source>
</reference>
<sequence length="355" mass="39496">MRKQLTRVKGIERKRHVPHSQNFNTLLLPPIQHKIKTKFQNVLRQIIITIIRMQRKVHRTERRVSVPVGSTHHQSDNERAMGETHSNWYHGLTSNNTLNGLPAKMTSSKFPLRPVTRSWAADGGTNELSHFIQTEPAIAIPVPLNPPMEGHSFMPPPIQENRVTMDLAEQNPGNPISTFTSIPSSTSVPINLYSNRPSSNFVPSSLKAILIRTTENQTVFASGEERGPRETETEIEYRSGYRSSAPSPPSFCQNSDREMQFIDPVFPNVAHSNTSKPSISPYIPREALEENVVSVPSGPLGSDITCPDGTQNLISMDAGEDPMSTYKRPRNACVSCAQLKIACRTEAGIRNHSCT</sequence>
<name>A0A9P7GLP9_9AGAR</name>
<keyword evidence="2" id="KW-1185">Reference proteome</keyword>
<comment type="caution">
    <text evidence="1">The sequence shown here is derived from an EMBL/GenBank/DDBJ whole genome shotgun (WGS) entry which is preliminary data.</text>
</comment>
<dbReference type="EMBL" id="JABCKI010000359">
    <property type="protein sequence ID" value="KAG5650808.1"/>
    <property type="molecule type" value="Genomic_DNA"/>
</dbReference>
<proteinExistence type="predicted"/>
<dbReference type="Proteomes" id="UP000717328">
    <property type="component" value="Unassembled WGS sequence"/>
</dbReference>
<reference evidence="1" key="1">
    <citation type="submission" date="2021-02" db="EMBL/GenBank/DDBJ databases">
        <authorList>
            <person name="Nieuwenhuis M."/>
            <person name="Van De Peppel L.J.J."/>
        </authorList>
    </citation>
    <scope>NUCLEOTIDE SEQUENCE</scope>
    <source>
        <strain evidence="1">D49</strain>
    </source>
</reference>
<accession>A0A9P7GLP9</accession>
<gene>
    <name evidence="1" type="ORF">H0H81_010975</name>
</gene>
<organism evidence="1 2">
    <name type="scientific">Sphagnurus paluster</name>
    <dbReference type="NCBI Taxonomy" id="117069"/>
    <lineage>
        <taxon>Eukaryota</taxon>
        <taxon>Fungi</taxon>
        <taxon>Dikarya</taxon>
        <taxon>Basidiomycota</taxon>
        <taxon>Agaricomycotina</taxon>
        <taxon>Agaricomycetes</taxon>
        <taxon>Agaricomycetidae</taxon>
        <taxon>Agaricales</taxon>
        <taxon>Tricholomatineae</taxon>
        <taxon>Lyophyllaceae</taxon>
        <taxon>Sphagnurus</taxon>
    </lineage>
</organism>
<protein>
    <submittedName>
        <fullName evidence="1">Uncharacterized protein</fullName>
    </submittedName>
</protein>
<dbReference type="AlphaFoldDB" id="A0A9P7GLP9"/>